<dbReference type="SUPFAM" id="SSF81321">
    <property type="entry name" value="Family A G protein-coupled receptor-like"/>
    <property type="match status" value="1"/>
</dbReference>
<keyword evidence="1" id="KW-0472">Membrane</keyword>
<organism evidence="2">
    <name type="scientific">Erythrocebus patas lymphocryptovirus 1</name>
    <dbReference type="NCBI Taxonomy" id="230177"/>
    <lineage>
        <taxon>Viruses</taxon>
        <taxon>Duplodnaviria</taxon>
        <taxon>Heunggongvirae</taxon>
        <taxon>Peploviricota</taxon>
        <taxon>Herviviricetes</taxon>
        <taxon>Herpesvirales</taxon>
        <taxon>Orthoherpesviridae</taxon>
        <taxon>Gammaherpesvirinae</taxon>
        <taxon>Lymphocryptovirus</taxon>
    </lineage>
</organism>
<protein>
    <submittedName>
        <fullName evidence="2">BILF1</fullName>
    </submittedName>
</protein>
<dbReference type="InterPro" id="IPR058024">
    <property type="entry name" value="BILF1-like"/>
</dbReference>
<feature type="transmembrane region" description="Helical" evidence="1">
    <location>
        <begin position="231"/>
        <end position="253"/>
    </location>
</feature>
<dbReference type="Gene3D" id="1.20.1070.10">
    <property type="entry name" value="Rhodopsin 7-helix transmembrane proteins"/>
    <property type="match status" value="1"/>
</dbReference>
<keyword evidence="1" id="KW-1133">Transmembrane helix</keyword>
<gene>
    <name evidence="2" type="primary">BILF1</name>
</gene>
<accession>A0A0A0RZB8</accession>
<feature type="transmembrane region" description="Helical" evidence="1">
    <location>
        <begin position="106"/>
        <end position="126"/>
    </location>
</feature>
<feature type="transmembrane region" description="Helical" evidence="1">
    <location>
        <begin position="76"/>
        <end position="94"/>
    </location>
</feature>
<feature type="transmembrane region" description="Helical" evidence="1">
    <location>
        <begin position="273"/>
        <end position="290"/>
    </location>
</feature>
<reference evidence="2" key="1">
    <citation type="journal article" date="2015" name="J. Virol.">
        <title>Identification and functional comparison of seven-transmembrane G-protein-coupled BILF1 receptors in recently discovered nonhuman primate lymphocryptoviruses.</title>
        <authorList>
            <person name="Spiess K."/>
            <person name="Fares S."/>
            <person name="Sparre-Ulrich A.H."/>
            <person name="Hilgenberg E."/>
            <person name="Jarvis M.A."/>
            <person name="Ehlers B."/>
            <person name="Rosenkilde M.M."/>
        </authorList>
    </citation>
    <scope>NUCLEOTIDE SEQUENCE</scope>
    <source>
        <strain evidence="2">EpatLCV1</strain>
    </source>
</reference>
<dbReference type="EMBL" id="KM091913">
    <property type="protein sequence ID" value="AIW07484.1"/>
    <property type="molecule type" value="Genomic_DNA"/>
</dbReference>
<feature type="transmembrane region" description="Helical" evidence="1">
    <location>
        <begin position="200"/>
        <end position="219"/>
    </location>
</feature>
<evidence type="ECO:0000256" key="1">
    <source>
        <dbReference type="SAM" id="Phobius"/>
    </source>
</evidence>
<feature type="transmembrane region" description="Helical" evidence="1">
    <location>
        <begin position="40"/>
        <end position="64"/>
    </location>
</feature>
<feature type="transmembrane region" description="Helical" evidence="1">
    <location>
        <begin position="146"/>
        <end position="167"/>
    </location>
</feature>
<keyword evidence="1" id="KW-0812">Transmembrane</keyword>
<sequence>MDLVSSMLSTQPPGPTVGTLQANMNSSNATTATCTDSYSAFLSGATTLLLLLLILLTVAGLLFIALVRRFAHRMDIWLSALLLELLLWVLGKLIQELSSTGLCMLTQNIMFLGLMSSVWTHLGMAFEKTRALTTKKPQKNNNRPVCLYLCGVFVLVLLLIFVLIIIMGPDADLNRGPNMCREGPTKSMHTAIQGLKASCYLVAGLLIIILTLIIIWKLLHTKFGRKCRLLLNVAFTGFICAFCWIMLSLPLLFLGEAGSLGYDCTKSLAARYYPGPAALLALLLILLYGWSFRHFMDSLKTQMTVTARYFKGVSTQST</sequence>
<name>A0A0A0RZB8_9GAMA</name>
<evidence type="ECO:0000313" key="2">
    <source>
        <dbReference type="EMBL" id="AIW07484.1"/>
    </source>
</evidence>
<proteinExistence type="predicted"/>
<dbReference type="Pfam" id="PF25732">
    <property type="entry name" value="BILF1"/>
    <property type="match status" value="1"/>
</dbReference>